<protein>
    <submittedName>
        <fullName evidence="1">Uncharacterized protein</fullName>
    </submittedName>
</protein>
<reference evidence="2" key="1">
    <citation type="journal article" date="2015" name="Proc. Natl. Acad. Sci. U.S.A.">
        <title>Genome sequencing of adzuki bean (Vigna angularis) provides insight into high starch and low fat accumulation and domestication.</title>
        <authorList>
            <person name="Yang K."/>
            <person name="Tian Z."/>
            <person name="Chen C."/>
            <person name="Luo L."/>
            <person name="Zhao B."/>
            <person name="Wang Z."/>
            <person name="Yu L."/>
            <person name="Li Y."/>
            <person name="Sun Y."/>
            <person name="Li W."/>
            <person name="Chen Y."/>
            <person name="Li Y."/>
            <person name="Zhang Y."/>
            <person name="Ai D."/>
            <person name="Zhao J."/>
            <person name="Shang C."/>
            <person name="Ma Y."/>
            <person name="Wu B."/>
            <person name="Wang M."/>
            <person name="Gao L."/>
            <person name="Sun D."/>
            <person name="Zhang P."/>
            <person name="Guo F."/>
            <person name="Wang W."/>
            <person name="Li Y."/>
            <person name="Wang J."/>
            <person name="Varshney R.K."/>
            <person name="Wang J."/>
            <person name="Ling H.Q."/>
            <person name="Wan P."/>
        </authorList>
    </citation>
    <scope>NUCLEOTIDE SEQUENCE</scope>
    <source>
        <strain evidence="2">cv. Jingnong 6</strain>
    </source>
</reference>
<organism evidence="1 2">
    <name type="scientific">Phaseolus angularis</name>
    <name type="common">Azuki bean</name>
    <name type="synonym">Vigna angularis</name>
    <dbReference type="NCBI Taxonomy" id="3914"/>
    <lineage>
        <taxon>Eukaryota</taxon>
        <taxon>Viridiplantae</taxon>
        <taxon>Streptophyta</taxon>
        <taxon>Embryophyta</taxon>
        <taxon>Tracheophyta</taxon>
        <taxon>Spermatophyta</taxon>
        <taxon>Magnoliopsida</taxon>
        <taxon>eudicotyledons</taxon>
        <taxon>Gunneridae</taxon>
        <taxon>Pentapetalae</taxon>
        <taxon>rosids</taxon>
        <taxon>fabids</taxon>
        <taxon>Fabales</taxon>
        <taxon>Fabaceae</taxon>
        <taxon>Papilionoideae</taxon>
        <taxon>50 kb inversion clade</taxon>
        <taxon>NPAAA clade</taxon>
        <taxon>indigoferoid/millettioid clade</taxon>
        <taxon>Phaseoleae</taxon>
        <taxon>Vigna</taxon>
    </lineage>
</organism>
<proteinExistence type="predicted"/>
<evidence type="ECO:0000313" key="2">
    <source>
        <dbReference type="Proteomes" id="UP000053144"/>
    </source>
</evidence>
<name>A0A0L9TCT1_PHAAN</name>
<dbReference type="AlphaFoldDB" id="A0A0L9TCT1"/>
<gene>
    <name evidence="1" type="ORF">LR48_Vigan543s002300</name>
</gene>
<accession>A0A0L9TCT1</accession>
<sequence>MPSVAAVPWYSREGSPHRKPFIVTTTPYSLSVLAPNFVKGKLCVVLPHPLPIRSCPQFVLPIVVAQVCLPLPLPFPYVRLDCVGRVQWCSSSALALPLRGWSVNITRVSRAEEGFKGGNGGSGLRFASSGEAVVFVGVQEGEAFAEACGTEAGEGFVGVAGQEVEGRWACDGWGLEEQKLTR</sequence>
<evidence type="ECO:0000313" key="1">
    <source>
        <dbReference type="EMBL" id="KOM28435.1"/>
    </source>
</evidence>
<dbReference type="EMBL" id="KQ258435">
    <property type="protein sequence ID" value="KOM28435.1"/>
    <property type="molecule type" value="Genomic_DNA"/>
</dbReference>
<dbReference type="Proteomes" id="UP000053144">
    <property type="component" value="Unassembled WGS sequence"/>
</dbReference>
<dbReference type="Gramene" id="KOM28435">
    <property type="protein sequence ID" value="KOM28435"/>
    <property type="gene ID" value="LR48_Vigan543s002300"/>
</dbReference>